<dbReference type="InterPro" id="IPR002104">
    <property type="entry name" value="Integrase_catalytic"/>
</dbReference>
<dbReference type="PANTHER" id="PTHR30349:SF64">
    <property type="entry name" value="PROPHAGE INTEGRASE INTD-RELATED"/>
    <property type="match status" value="1"/>
</dbReference>
<evidence type="ECO:0000256" key="2">
    <source>
        <dbReference type="ARBA" id="ARBA00023125"/>
    </source>
</evidence>
<feature type="domain" description="Tyr recombinase" evidence="5">
    <location>
        <begin position="163"/>
        <end position="352"/>
    </location>
</feature>
<gene>
    <name evidence="7" type="ORF">E3O44_06940</name>
</gene>
<dbReference type="InterPro" id="IPR013762">
    <property type="entry name" value="Integrase-like_cat_sf"/>
</dbReference>
<organism evidence="7 8">
    <name type="scientific">Cryobacterium algoricola</name>
    <dbReference type="NCBI Taxonomy" id="1259183"/>
    <lineage>
        <taxon>Bacteria</taxon>
        <taxon>Bacillati</taxon>
        <taxon>Actinomycetota</taxon>
        <taxon>Actinomycetes</taxon>
        <taxon>Micrococcales</taxon>
        <taxon>Microbacteriaceae</taxon>
        <taxon>Cryobacterium</taxon>
    </lineage>
</organism>
<name>A0ABY2IBF3_9MICO</name>
<dbReference type="InterPro" id="IPR011010">
    <property type="entry name" value="DNA_brk_join_enz"/>
</dbReference>
<dbReference type="Proteomes" id="UP000297608">
    <property type="component" value="Unassembled WGS sequence"/>
</dbReference>
<dbReference type="InterPro" id="IPR010998">
    <property type="entry name" value="Integrase_recombinase_N"/>
</dbReference>
<dbReference type="Gene3D" id="1.10.443.10">
    <property type="entry name" value="Intergrase catalytic core"/>
    <property type="match status" value="1"/>
</dbReference>
<keyword evidence="8" id="KW-1185">Reference proteome</keyword>
<dbReference type="SUPFAM" id="SSF56349">
    <property type="entry name" value="DNA breaking-rejoining enzymes"/>
    <property type="match status" value="1"/>
</dbReference>
<protein>
    <submittedName>
        <fullName evidence="7">Site-specific integrase</fullName>
    </submittedName>
</protein>
<evidence type="ECO:0000256" key="3">
    <source>
        <dbReference type="ARBA" id="ARBA00023172"/>
    </source>
</evidence>
<dbReference type="RefSeq" id="WP_134533879.1">
    <property type="nucleotide sequence ID" value="NZ_SOFG01000011.1"/>
</dbReference>
<dbReference type="CDD" id="cd01189">
    <property type="entry name" value="INT_ICEBs1_C_like"/>
    <property type="match status" value="1"/>
</dbReference>
<evidence type="ECO:0000256" key="4">
    <source>
        <dbReference type="PROSITE-ProRule" id="PRU01248"/>
    </source>
</evidence>
<keyword evidence="3" id="KW-0233">DNA recombination</keyword>
<dbReference type="InterPro" id="IPR050090">
    <property type="entry name" value="Tyrosine_recombinase_XerCD"/>
</dbReference>
<evidence type="ECO:0000313" key="7">
    <source>
        <dbReference type="EMBL" id="TFB86896.1"/>
    </source>
</evidence>
<evidence type="ECO:0000259" key="5">
    <source>
        <dbReference type="PROSITE" id="PS51898"/>
    </source>
</evidence>
<evidence type="ECO:0000313" key="8">
    <source>
        <dbReference type="Proteomes" id="UP000297608"/>
    </source>
</evidence>
<dbReference type="EMBL" id="SOFG01000011">
    <property type="protein sequence ID" value="TFB86896.1"/>
    <property type="molecule type" value="Genomic_DNA"/>
</dbReference>
<dbReference type="PROSITE" id="PS51898">
    <property type="entry name" value="TYR_RECOMBINASE"/>
    <property type="match status" value="1"/>
</dbReference>
<feature type="domain" description="Core-binding (CB)" evidence="6">
    <location>
        <begin position="62"/>
        <end position="142"/>
    </location>
</feature>
<comment type="similarity">
    <text evidence="1">Belongs to the 'phage' integrase family.</text>
</comment>
<evidence type="ECO:0000259" key="6">
    <source>
        <dbReference type="PROSITE" id="PS51900"/>
    </source>
</evidence>
<evidence type="ECO:0000256" key="1">
    <source>
        <dbReference type="ARBA" id="ARBA00008857"/>
    </source>
</evidence>
<keyword evidence="2 4" id="KW-0238">DNA-binding</keyword>
<proteinExistence type="inferred from homology"/>
<dbReference type="InterPro" id="IPR044068">
    <property type="entry name" value="CB"/>
</dbReference>
<dbReference type="PANTHER" id="PTHR30349">
    <property type="entry name" value="PHAGE INTEGRASE-RELATED"/>
    <property type="match status" value="1"/>
</dbReference>
<accession>A0ABY2IBF3</accession>
<dbReference type="PROSITE" id="PS51900">
    <property type="entry name" value="CB"/>
    <property type="match status" value="1"/>
</dbReference>
<sequence>MGSITPYETSLGKRYRVRYRKPDHTQTDKRGFRTKRDAELFLAATEVRKATGEYIDAKASRITVTEFGTRWLRTQTHLKPSSYSVIEIAWRVHVQPLWGHRLIGEIRHGEVQEWISTLSASKSPTVVLRAYGVLAGIVDAAVKDRRLPSNPARGVNLPRKVGKQRHYLSHEQVQVLADEAGKNATLVLFLAYTGLRWGEAVGLRVDSVDLVRRRVLVQTNAVNVRGRIVSGSPKGYEVRSVPFPAFLAKPMGALCAGKDRSLLVFGSGHEFQPTPTHGDGWFAGARKRARLSDPAIPAGLTLHDLRHTAASLAISAGANVKAVQRMLGHASAAMTLDTYADLFDDDLDAVATALDHAKTISSVGKMWARANSPASEQPYIPVFHWEVGGEVSVPLEGFEPPTVSLGHNRKCYLFRQDYRFDQG</sequence>
<dbReference type="Pfam" id="PF00589">
    <property type="entry name" value="Phage_integrase"/>
    <property type="match status" value="1"/>
</dbReference>
<dbReference type="Gene3D" id="1.10.150.130">
    <property type="match status" value="1"/>
</dbReference>
<comment type="caution">
    <text evidence="7">The sequence shown here is derived from an EMBL/GenBank/DDBJ whole genome shotgun (WGS) entry which is preliminary data.</text>
</comment>
<reference evidence="7 8" key="1">
    <citation type="submission" date="2019-03" db="EMBL/GenBank/DDBJ databases">
        <title>Genomics of glacier-inhabiting Cryobacterium strains.</title>
        <authorList>
            <person name="Liu Q."/>
            <person name="Xin Y.-H."/>
        </authorList>
    </citation>
    <scope>NUCLEOTIDE SEQUENCE [LARGE SCALE GENOMIC DNA]</scope>
    <source>
        <strain evidence="7 8">MDB2-B</strain>
    </source>
</reference>